<dbReference type="Proteomes" id="UP000239907">
    <property type="component" value="Unassembled WGS sequence"/>
</dbReference>
<keyword evidence="4" id="KW-1185">Reference proteome</keyword>
<feature type="signal peptide" evidence="2">
    <location>
        <begin position="1"/>
        <end position="18"/>
    </location>
</feature>
<gene>
    <name evidence="3" type="ORF">BSZ32_03715</name>
</gene>
<feature type="chain" id="PRO_5015759880" description="Cysteine protease" evidence="2">
    <location>
        <begin position="19"/>
        <end position="403"/>
    </location>
</feature>
<dbReference type="AlphaFoldDB" id="A0A2S7TZX8"/>
<dbReference type="SUPFAM" id="SSF69318">
    <property type="entry name" value="Integrin alpha N-terminal domain"/>
    <property type="match status" value="1"/>
</dbReference>
<comment type="caution">
    <text evidence="3">The sequence shown here is derived from an EMBL/GenBank/DDBJ whole genome shotgun (WGS) entry which is preliminary data.</text>
</comment>
<dbReference type="InterPro" id="IPR028994">
    <property type="entry name" value="Integrin_alpha_N"/>
</dbReference>
<dbReference type="PANTHER" id="PTHR44103">
    <property type="entry name" value="PROPROTEIN CONVERTASE P"/>
    <property type="match status" value="1"/>
</dbReference>
<keyword evidence="1 2" id="KW-0732">Signal</keyword>
<dbReference type="OrthoDB" id="9816589at2"/>
<name>A0A2S7TZX8_9BACT</name>
<reference evidence="3 4" key="1">
    <citation type="submission" date="2016-12" db="EMBL/GenBank/DDBJ databases">
        <title>Study of bacterial adaptation to deep sea.</title>
        <authorList>
            <person name="Song J."/>
            <person name="Yoshizawa S."/>
            <person name="Kogure K."/>
        </authorList>
    </citation>
    <scope>NUCLEOTIDE SEQUENCE [LARGE SCALE GENOMIC DNA]</scope>
    <source>
        <strain evidence="3 4">SAORIC-165</strain>
    </source>
</reference>
<dbReference type="EMBL" id="MQWA01000001">
    <property type="protein sequence ID" value="PQJ27694.1"/>
    <property type="molecule type" value="Genomic_DNA"/>
</dbReference>
<evidence type="ECO:0000256" key="1">
    <source>
        <dbReference type="ARBA" id="ARBA00022729"/>
    </source>
</evidence>
<dbReference type="InterPro" id="IPR013517">
    <property type="entry name" value="FG-GAP"/>
</dbReference>
<protein>
    <recommendedName>
        <fullName evidence="5">Cysteine protease</fullName>
    </recommendedName>
</protein>
<sequence>MKTIYLIIPLGLVAMLMAAIDSHSDSTNHQKIVLAPGIYTEGASFGDVNGDGQIDLVAGPLWWQGPDFQKKHRYRAGEAVSPKGYAHNSFQSWIMDMNGDGRADIFQVAHDGKFHLDLYLQPENPSEDWPRHRVAAKVGNESPEMGDLTGDGKPEFIAMQEGRFGFFTPDWENAEKPWVFHPISPKRTGSPYYHGLGFGDLNGDGKIDILEKEGWYEAPADPLKPGDWKFHPYSLSSKKGGAQMLVYDIDGDGDQDIVTSLSAHAWGLAWFENEKRDGQIHFKKHVLIPEDKSPGVGGVSFTQSHALVTGDFNGDGLTDFATGKRYWAHDGRDPDAKGAAVLYWYELVRDDKGARFIPHLLDSDSGAGTQLVAADVNGDGKSDLGVGNKKGVFLFVSRKGSGE</sequence>
<dbReference type="Pfam" id="PF13517">
    <property type="entry name" value="FG-GAP_3"/>
    <property type="match status" value="2"/>
</dbReference>
<dbReference type="Gene3D" id="2.130.10.130">
    <property type="entry name" value="Integrin alpha, N-terminal"/>
    <property type="match status" value="1"/>
</dbReference>
<evidence type="ECO:0008006" key="5">
    <source>
        <dbReference type="Google" id="ProtNLM"/>
    </source>
</evidence>
<proteinExistence type="predicted"/>
<evidence type="ECO:0000256" key="2">
    <source>
        <dbReference type="SAM" id="SignalP"/>
    </source>
</evidence>
<dbReference type="PANTHER" id="PTHR44103:SF1">
    <property type="entry name" value="PROPROTEIN CONVERTASE P"/>
    <property type="match status" value="1"/>
</dbReference>
<evidence type="ECO:0000313" key="3">
    <source>
        <dbReference type="EMBL" id="PQJ27694.1"/>
    </source>
</evidence>
<accession>A0A2S7TZX8</accession>
<organism evidence="3 4">
    <name type="scientific">Rubritalea profundi</name>
    <dbReference type="NCBI Taxonomy" id="1658618"/>
    <lineage>
        <taxon>Bacteria</taxon>
        <taxon>Pseudomonadati</taxon>
        <taxon>Verrucomicrobiota</taxon>
        <taxon>Verrucomicrobiia</taxon>
        <taxon>Verrucomicrobiales</taxon>
        <taxon>Rubritaleaceae</taxon>
        <taxon>Rubritalea</taxon>
    </lineage>
</organism>
<evidence type="ECO:0000313" key="4">
    <source>
        <dbReference type="Proteomes" id="UP000239907"/>
    </source>
</evidence>
<dbReference type="RefSeq" id="WP_105042182.1">
    <property type="nucleotide sequence ID" value="NZ_MQWA01000001.1"/>
</dbReference>